<organism evidence="4 5">
    <name type="scientific">Penicillium cf. griseofulvum</name>
    <dbReference type="NCBI Taxonomy" id="2972120"/>
    <lineage>
        <taxon>Eukaryota</taxon>
        <taxon>Fungi</taxon>
        <taxon>Dikarya</taxon>
        <taxon>Ascomycota</taxon>
        <taxon>Pezizomycotina</taxon>
        <taxon>Eurotiomycetes</taxon>
        <taxon>Eurotiomycetidae</taxon>
        <taxon>Eurotiales</taxon>
        <taxon>Aspergillaceae</taxon>
        <taxon>Penicillium</taxon>
    </lineage>
</organism>
<evidence type="ECO:0000256" key="1">
    <source>
        <dbReference type="ARBA" id="ARBA00022737"/>
    </source>
</evidence>
<dbReference type="PANTHER" id="PTHR24198:SF165">
    <property type="entry name" value="ANKYRIN REPEAT-CONTAINING PROTEIN-RELATED"/>
    <property type="match status" value="1"/>
</dbReference>
<reference evidence="4" key="2">
    <citation type="journal article" date="2023" name="IMA Fungus">
        <title>Comparative genomic study of the Penicillium genus elucidates a diverse pangenome and 15 lateral gene transfer events.</title>
        <authorList>
            <person name="Petersen C."/>
            <person name="Sorensen T."/>
            <person name="Nielsen M.R."/>
            <person name="Sondergaard T.E."/>
            <person name="Sorensen J.L."/>
            <person name="Fitzpatrick D.A."/>
            <person name="Frisvad J.C."/>
            <person name="Nielsen K.L."/>
        </authorList>
    </citation>
    <scope>NUCLEOTIDE SEQUENCE</scope>
    <source>
        <strain evidence="4">IBT 16849</strain>
    </source>
</reference>
<dbReference type="Gene3D" id="1.25.40.20">
    <property type="entry name" value="Ankyrin repeat-containing domain"/>
    <property type="match status" value="1"/>
</dbReference>
<keyword evidence="1" id="KW-0677">Repeat</keyword>
<reference evidence="4" key="1">
    <citation type="submission" date="2022-11" db="EMBL/GenBank/DDBJ databases">
        <authorList>
            <person name="Petersen C."/>
        </authorList>
    </citation>
    <scope>NUCLEOTIDE SEQUENCE</scope>
    <source>
        <strain evidence="4">IBT 16849</strain>
    </source>
</reference>
<comment type="caution">
    <text evidence="4">The sequence shown here is derived from an EMBL/GenBank/DDBJ whole genome shotgun (WGS) entry which is preliminary data.</text>
</comment>
<dbReference type="PROSITE" id="PS50088">
    <property type="entry name" value="ANK_REPEAT"/>
    <property type="match status" value="1"/>
</dbReference>
<evidence type="ECO:0000313" key="5">
    <source>
        <dbReference type="Proteomes" id="UP001150879"/>
    </source>
</evidence>
<evidence type="ECO:0000256" key="2">
    <source>
        <dbReference type="ARBA" id="ARBA00023043"/>
    </source>
</evidence>
<dbReference type="Pfam" id="PF13637">
    <property type="entry name" value="Ank_4"/>
    <property type="match status" value="1"/>
</dbReference>
<dbReference type="InterPro" id="IPR036770">
    <property type="entry name" value="Ankyrin_rpt-contain_sf"/>
</dbReference>
<dbReference type="SUPFAM" id="SSF48403">
    <property type="entry name" value="Ankyrin repeat"/>
    <property type="match status" value="1"/>
</dbReference>
<accession>A0A9W9T2D9</accession>
<dbReference type="EMBL" id="JAPQKP010000002">
    <property type="protein sequence ID" value="KAJ5206914.1"/>
    <property type="molecule type" value="Genomic_DNA"/>
</dbReference>
<evidence type="ECO:0000256" key="3">
    <source>
        <dbReference type="PROSITE-ProRule" id="PRU00023"/>
    </source>
</evidence>
<protein>
    <submittedName>
        <fullName evidence="4">Uncharacterized protein</fullName>
    </submittedName>
</protein>
<name>A0A9W9T2D9_9EURO</name>
<sequence length="115" mass="13135">MEHVNSVHLLSSYRESLLINDRGLCSFIELIFASAYGRFEIAKIILEHPNINVNAVDDQGRTSFWWAAAGGHYEVVQLLVNQRVKTRLKDSNGQTVYAIAKERNYGYVKVHLRSI</sequence>
<dbReference type="SMART" id="SM00248">
    <property type="entry name" value="ANK"/>
    <property type="match status" value="2"/>
</dbReference>
<dbReference type="PANTHER" id="PTHR24198">
    <property type="entry name" value="ANKYRIN REPEAT AND PROTEIN KINASE DOMAIN-CONTAINING PROTEIN"/>
    <property type="match status" value="1"/>
</dbReference>
<feature type="repeat" description="ANK" evidence="3">
    <location>
        <begin position="59"/>
        <end position="91"/>
    </location>
</feature>
<evidence type="ECO:0000313" key="4">
    <source>
        <dbReference type="EMBL" id="KAJ5206914.1"/>
    </source>
</evidence>
<dbReference type="InterPro" id="IPR002110">
    <property type="entry name" value="Ankyrin_rpt"/>
</dbReference>
<gene>
    <name evidence="4" type="ORF">N7472_003362</name>
</gene>
<dbReference type="AlphaFoldDB" id="A0A9W9T2D9"/>
<keyword evidence="5" id="KW-1185">Reference proteome</keyword>
<dbReference type="Proteomes" id="UP001150879">
    <property type="component" value="Unassembled WGS sequence"/>
</dbReference>
<dbReference type="OrthoDB" id="5130968at2759"/>
<keyword evidence="2 3" id="KW-0040">ANK repeat</keyword>
<proteinExistence type="predicted"/>